<dbReference type="InterPro" id="IPR001789">
    <property type="entry name" value="Sig_transdc_resp-reg_receiver"/>
</dbReference>
<comment type="caution">
    <text evidence="5">The sequence shown here is derived from an EMBL/GenBank/DDBJ whole genome shotgun (WGS) entry which is preliminary data.</text>
</comment>
<proteinExistence type="predicted"/>
<dbReference type="GO" id="GO:0006355">
    <property type="term" value="P:regulation of DNA-templated transcription"/>
    <property type="evidence" value="ECO:0007669"/>
    <property type="project" value="InterPro"/>
</dbReference>
<dbReference type="PROSITE" id="PS50043">
    <property type="entry name" value="HTH_LUXR_2"/>
    <property type="match status" value="1"/>
</dbReference>
<accession>A0A543PPQ5</accession>
<dbReference type="InterPro" id="IPR011006">
    <property type="entry name" value="CheY-like_superfamily"/>
</dbReference>
<dbReference type="PRINTS" id="PR00038">
    <property type="entry name" value="HTHLUXR"/>
</dbReference>
<keyword evidence="2" id="KW-0597">Phosphoprotein</keyword>
<protein>
    <submittedName>
        <fullName evidence="5">LuxR family two component transcriptional regulator</fullName>
    </submittedName>
</protein>
<dbReference type="AlphaFoldDB" id="A0A543PPQ5"/>
<dbReference type="SMART" id="SM00421">
    <property type="entry name" value="HTH_LUXR"/>
    <property type="match status" value="1"/>
</dbReference>
<evidence type="ECO:0000313" key="6">
    <source>
        <dbReference type="Proteomes" id="UP000320085"/>
    </source>
</evidence>
<evidence type="ECO:0000256" key="2">
    <source>
        <dbReference type="PROSITE-ProRule" id="PRU00169"/>
    </source>
</evidence>
<dbReference type="OrthoDB" id="9816529at2"/>
<dbReference type="Gene3D" id="3.40.50.2300">
    <property type="match status" value="1"/>
</dbReference>
<keyword evidence="1" id="KW-0238">DNA-binding</keyword>
<dbReference type="SUPFAM" id="SSF46894">
    <property type="entry name" value="C-terminal effector domain of the bipartite response regulators"/>
    <property type="match status" value="1"/>
</dbReference>
<dbReference type="EMBL" id="VFQF01000002">
    <property type="protein sequence ID" value="TQN46059.1"/>
    <property type="molecule type" value="Genomic_DNA"/>
</dbReference>
<dbReference type="GO" id="GO:0003677">
    <property type="term" value="F:DNA binding"/>
    <property type="evidence" value="ECO:0007669"/>
    <property type="project" value="UniProtKB-KW"/>
</dbReference>
<dbReference type="Pfam" id="PF00196">
    <property type="entry name" value="GerE"/>
    <property type="match status" value="1"/>
</dbReference>
<dbReference type="CDD" id="cd06170">
    <property type="entry name" value="LuxR_C_like"/>
    <property type="match status" value="1"/>
</dbReference>
<dbReference type="InterPro" id="IPR000792">
    <property type="entry name" value="Tscrpt_reg_LuxR_C"/>
</dbReference>
<feature type="domain" description="HTH luxR-type" evidence="3">
    <location>
        <begin position="153"/>
        <end position="218"/>
    </location>
</feature>
<evidence type="ECO:0000313" key="5">
    <source>
        <dbReference type="EMBL" id="TQN46059.1"/>
    </source>
</evidence>
<sequence>MLCRMTPDPVRVALVAHSRLEVDALGEALSALGTVEVVGRATSAADGLALVHAVRPDVVVADLSPDDEASLDLARLALATQTDLGVVLIAEPGHRLATAEAIAMGVRGWVHSDDSLASLVVAIEGVACGELRLPSDVLSLAVSPPPDVAREDAHLLIDHLTRRQTDVLRCLVGGCSRSETALMLSMSTHTVRTHVAAILRRLRVHSTLEAVVIARRAGLPGRSHETDAPSKSVEALSP</sequence>
<evidence type="ECO:0000259" key="4">
    <source>
        <dbReference type="PROSITE" id="PS50110"/>
    </source>
</evidence>
<evidence type="ECO:0000256" key="1">
    <source>
        <dbReference type="ARBA" id="ARBA00023125"/>
    </source>
</evidence>
<evidence type="ECO:0000259" key="3">
    <source>
        <dbReference type="PROSITE" id="PS50043"/>
    </source>
</evidence>
<dbReference type="Proteomes" id="UP000320085">
    <property type="component" value="Unassembled WGS sequence"/>
</dbReference>
<dbReference type="GO" id="GO:0000160">
    <property type="term" value="P:phosphorelay signal transduction system"/>
    <property type="evidence" value="ECO:0007669"/>
    <property type="project" value="InterPro"/>
</dbReference>
<feature type="domain" description="Response regulatory" evidence="4">
    <location>
        <begin position="11"/>
        <end position="127"/>
    </location>
</feature>
<dbReference type="InterPro" id="IPR039420">
    <property type="entry name" value="WalR-like"/>
</dbReference>
<organism evidence="5 6">
    <name type="scientific">Humibacillus xanthopallidus</name>
    <dbReference type="NCBI Taxonomy" id="412689"/>
    <lineage>
        <taxon>Bacteria</taxon>
        <taxon>Bacillati</taxon>
        <taxon>Actinomycetota</taxon>
        <taxon>Actinomycetes</taxon>
        <taxon>Micrococcales</taxon>
        <taxon>Intrasporangiaceae</taxon>
        <taxon>Humibacillus</taxon>
    </lineage>
</organism>
<dbReference type="PROSITE" id="PS50110">
    <property type="entry name" value="RESPONSE_REGULATORY"/>
    <property type="match status" value="1"/>
</dbReference>
<name>A0A543PPQ5_9MICO</name>
<dbReference type="InterPro" id="IPR016032">
    <property type="entry name" value="Sig_transdc_resp-reg_C-effctor"/>
</dbReference>
<feature type="modified residue" description="4-aspartylphosphate" evidence="2">
    <location>
        <position position="62"/>
    </location>
</feature>
<dbReference type="PANTHER" id="PTHR43214">
    <property type="entry name" value="TWO-COMPONENT RESPONSE REGULATOR"/>
    <property type="match status" value="1"/>
</dbReference>
<gene>
    <name evidence="5" type="ORF">FHX52_2765</name>
</gene>
<dbReference type="SUPFAM" id="SSF52172">
    <property type="entry name" value="CheY-like"/>
    <property type="match status" value="1"/>
</dbReference>
<reference evidence="5 6" key="1">
    <citation type="submission" date="2019-06" db="EMBL/GenBank/DDBJ databases">
        <title>Sequencing the genomes of 1000 actinobacteria strains.</title>
        <authorList>
            <person name="Klenk H.-P."/>
        </authorList>
    </citation>
    <scope>NUCLEOTIDE SEQUENCE [LARGE SCALE GENOMIC DNA]</scope>
    <source>
        <strain evidence="5 6">DSM 21776</strain>
    </source>
</reference>